<evidence type="ECO:0000313" key="4">
    <source>
        <dbReference type="Proteomes" id="UP000199215"/>
    </source>
</evidence>
<gene>
    <name evidence="3" type="ORF">SAMN05192561_101135</name>
</gene>
<reference evidence="3 4" key="1">
    <citation type="submission" date="2016-10" db="EMBL/GenBank/DDBJ databases">
        <authorList>
            <person name="de Groot N.N."/>
        </authorList>
    </citation>
    <scope>NUCLEOTIDE SEQUENCE [LARGE SCALE GENOMIC DNA]</scope>
    <source>
        <strain evidence="3 4">IBRC-M10418</strain>
    </source>
</reference>
<dbReference type="SUPFAM" id="SSF143870">
    <property type="entry name" value="PF0523-like"/>
    <property type="match status" value="1"/>
</dbReference>
<feature type="compositionally biased region" description="Low complexity" evidence="2">
    <location>
        <begin position="137"/>
        <end position="149"/>
    </location>
</feature>
<dbReference type="AlphaFoldDB" id="A0A1H6HSF7"/>
<organism evidence="3 4">
    <name type="scientific">Halopenitus malekzadehii</name>
    <dbReference type="NCBI Taxonomy" id="1267564"/>
    <lineage>
        <taxon>Archaea</taxon>
        <taxon>Methanobacteriati</taxon>
        <taxon>Methanobacteriota</taxon>
        <taxon>Stenosarchaea group</taxon>
        <taxon>Halobacteria</taxon>
        <taxon>Halobacteriales</taxon>
        <taxon>Haloferacaceae</taxon>
        <taxon>Halopenitus</taxon>
    </lineage>
</organism>
<evidence type="ECO:0000313" key="3">
    <source>
        <dbReference type="EMBL" id="SEH37118.1"/>
    </source>
</evidence>
<sequence length="221" mass="24112">MTDDRSTNGATGDTAYPTPHLLAGDLAIDDLDAFLGTVRTIREETNAVIQVVDARYVVSRTHLDRAVARAERAIDRDAAVASDPAVEVLLYAAGRRQIDEALGMGVEEGSMPAIAIVYPSSPTRGDEDDRQNETARRGTTPPRETTPEAVSAALERLEERFDDATRHSPGERTAVESWLEDVTDPGRIRSFHDVTETELAATSGTLRDLIEERVALLDVEK</sequence>
<dbReference type="Proteomes" id="UP000199215">
    <property type="component" value="Unassembled WGS sequence"/>
</dbReference>
<dbReference type="InterPro" id="IPR013926">
    <property type="entry name" value="CGI121/TPRKB"/>
</dbReference>
<evidence type="ECO:0000256" key="2">
    <source>
        <dbReference type="SAM" id="MobiDB-lite"/>
    </source>
</evidence>
<dbReference type="InterPro" id="IPR036504">
    <property type="entry name" value="CGI121/TPRKB_sf"/>
</dbReference>
<accession>A0A1H6HSF7</accession>
<dbReference type="Gene3D" id="3.30.2380.10">
    <property type="entry name" value="CGI121/TPRKB"/>
    <property type="match status" value="1"/>
</dbReference>
<dbReference type="STRING" id="1267564.SAMN05192561_101135"/>
<dbReference type="Pfam" id="PF08617">
    <property type="entry name" value="CGI-121"/>
    <property type="match status" value="1"/>
</dbReference>
<dbReference type="OrthoDB" id="69587at2157"/>
<dbReference type="RefSeq" id="WP_092812885.1">
    <property type="nucleotide sequence ID" value="NZ_FNWU01000001.1"/>
</dbReference>
<feature type="region of interest" description="Disordered" evidence="2">
    <location>
        <begin position="118"/>
        <end position="149"/>
    </location>
</feature>
<proteinExistence type="inferred from homology"/>
<dbReference type="EMBL" id="FNWU01000001">
    <property type="protein sequence ID" value="SEH37118.1"/>
    <property type="molecule type" value="Genomic_DNA"/>
</dbReference>
<protein>
    <submittedName>
        <fullName evidence="3">KEOPS complex subunit Cgi121</fullName>
    </submittedName>
</protein>
<feature type="compositionally biased region" description="Basic and acidic residues" evidence="2">
    <location>
        <begin position="124"/>
        <end position="136"/>
    </location>
</feature>
<dbReference type="NCBIfam" id="NF011465">
    <property type="entry name" value="PRK14886.1-1"/>
    <property type="match status" value="1"/>
</dbReference>
<name>A0A1H6HSF7_9EURY</name>
<keyword evidence="4" id="KW-1185">Reference proteome</keyword>
<evidence type="ECO:0000256" key="1">
    <source>
        <dbReference type="ARBA" id="ARBA00005546"/>
    </source>
</evidence>
<comment type="similarity">
    <text evidence="1">Belongs to the CGI121/TPRKB family.</text>
</comment>